<dbReference type="Gene3D" id="3.30.2310.20">
    <property type="entry name" value="RelE-like"/>
    <property type="match status" value="1"/>
</dbReference>
<name>A0A5N5RGS0_9BIFI</name>
<evidence type="ECO:0000313" key="1">
    <source>
        <dbReference type="EMBL" id="KAB5606423.1"/>
    </source>
</evidence>
<evidence type="ECO:0008006" key="3">
    <source>
        <dbReference type="Google" id="ProtNLM"/>
    </source>
</evidence>
<proteinExistence type="predicted"/>
<gene>
    <name evidence="1" type="ORF">EHS19_07380</name>
</gene>
<dbReference type="Pfam" id="PF15738">
    <property type="entry name" value="YafQ_toxin"/>
    <property type="match status" value="1"/>
</dbReference>
<dbReference type="RefSeq" id="WP_151917121.1">
    <property type="nucleotide sequence ID" value="NZ_RQSP01000025.1"/>
</dbReference>
<dbReference type="EMBL" id="RQSP01000025">
    <property type="protein sequence ID" value="KAB5606423.1"/>
    <property type="molecule type" value="Genomic_DNA"/>
</dbReference>
<accession>A0A5N5RGS0</accession>
<dbReference type="Proteomes" id="UP000326336">
    <property type="component" value="Unassembled WGS sequence"/>
</dbReference>
<dbReference type="InterPro" id="IPR035093">
    <property type="entry name" value="RelE/ParE_toxin_dom_sf"/>
</dbReference>
<dbReference type="SUPFAM" id="SSF143011">
    <property type="entry name" value="RelE-like"/>
    <property type="match status" value="1"/>
</dbReference>
<dbReference type="InterPro" id="IPR004386">
    <property type="entry name" value="Toxin_YafQ-like"/>
</dbReference>
<dbReference type="AlphaFoldDB" id="A0A5N5RGS0"/>
<comment type="caution">
    <text evidence="1">The sequence shown here is derived from an EMBL/GenBank/DDBJ whole genome shotgun (WGS) entry which is preliminary data.</text>
</comment>
<evidence type="ECO:0000313" key="2">
    <source>
        <dbReference type="Proteomes" id="UP000326336"/>
    </source>
</evidence>
<organism evidence="1 2">
    <name type="scientific">Bifidobacterium jacchi</name>
    <dbReference type="NCBI Taxonomy" id="2490545"/>
    <lineage>
        <taxon>Bacteria</taxon>
        <taxon>Bacillati</taxon>
        <taxon>Actinomycetota</taxon>
        <taxon>Actinomycetes</taxon>
        <taxon>Bifidobacteriales</taxon>
        <taxon>Bifidobacteriaceae</taxon>
        <taxon>Bifidobacterium</taxon>
    </lineage>
</organism>
<keyword evidence="2" id="KW-1185">Reference proteome</keyword>
<protein>
    <recommendedName>
        <fullName evidence="3">Type II toxin-antitoxin system RelE/ParE family toxin</fullName>
    </recommendedName>
</protein>
<sequence length="108" mass="12537">MIEVAWSKNARTDLERLKRWRKSYAQEVYRILREELAVNGYVGDEYKPHVLANPNSRFSGCMEFHAFDDVLVLYYPSSPDGFVRIVRVCTHGELSSGRFHAEWPSARG</sequence>
<dbReference type="OrthoDB" id="7030467at2"/>
<reference evidence="1 2" key="1">
    <citation type="journal article" date="2019" name="Int. J. Syst. Evol. Microbiol.">
        <title>Bifidobacterium jacchi sp. nov., isolated from the faeces of a baby common marmoset (Callithrix jacchus).</title>
        <authorList>
            <person name="Modesto M."/>
            <person name="Watanabe K."/>
            <person name="Arita M."/>
            <person name="Satti M."/>
            <person name="Oki K."/>
            <person name="Sciavilla P."/>
            <person name="Patavino C."/>
            <person name="Camma C."/>
            <person name="Michelini S."/>
            <person name="Sgorbati B."/>
            <person name="Mattarelli P."/>
        </authorList>
    </citation>
    <scope>NUCLEOTIDE SEQUENCE [LARGE SCALE GENOMIC DNA]</scope>
    <source>
        <strain evidence="1 2">MRM 9.3</strain>
    </source>
</reference>